<dbReference type="GO" id="GO:0032049">
    <property type="term" value="P:cardiolipin biosynthetic process"/>
    <property type="evidence" value="ECO:0007669"/>
    <property type="project" value="UniProtKB-ARBA"/>
</dbReference>
<dbReference type="EMBL" id="JACHFD010000002">
    <property type="protein sequence ID" value="MBB5350396.1"/>
    <property type="molecule type" value="Genomic_DNA"/>
</dbReference>
<evidence type="ECO:0000313" key="3">
    <source>
        <dbReference type="Proteomes" id="UP000557717"/>
    </source>
</evidence>
<organism evidence="2 3">
    <name type="scientific">Haloferula luteola</name>
    <dbReference type="NCBI Taxonomy" id="595692"/>
    <lineage>
        <taxon>Bacteria</taxon>
        <taxon>Pseudomonadati</taxon>
        <taxon>Verrucomicrobiota</taxon>
        <taxon>Verrucomicrobiia</taxon>
        <taxon>Verrucomicrobiales</taxon>
        <taxon>Verrucomicrobiaceae</taxon>
        <taxon>Haloferula</taxon>
    </lineage>
</organism>
<feature type="domain" description="PLD phosphodiesterase" evidence="1">
    <location>
        <begin position="166"/>
        <end position="193"/>
    </location>
</feature>
<protein>
    <submittedName>
        <fullName evidence="2">Cardiolipin synthase</fullName>
        <ecNumber evidence="2">2.7.8.-</ecNumber>
    </submittedName>
</protein>
<proteinExistence type="predicted"/>
<dbReference type="CDD" id="cd09110">
    <property type="entry name" value="PLDc_CLS_1"/>
    <property type="match status" value="1"/>
</dbReference>
<dbReference type="PANTHER" id="PTHR21248">
    <property type="entry name" value="CARDIOLIPIN SYNTHASE"/>
    <property type="match status" value="1"/>
</dbReference>
<evidence type="ECO:0000313" key="2">
    <source>
        <dbReference type="EMBL" id="MBB5350396.1"/>
    </source>
</evidence>
<dbReference type="PROSITE" id="PS50035">
    <property type="entry name" value="PLD"/>
    <property type="match status" value="2"/>
</dbReference>
<dbReference type="InterPro" id="IPR025202">
    <property type="entry name" value="PLD-like_dom"/>
</dbReference>
<reference evidence="2 3" key="1">
    <citation type="submission" date="2020-08" db="EMBL/GenBank/DDBJ databases">
        <title>Genomic Encyclopedia of Type Strains, Phase IV (KMG-IV): sequencing the most valuable type-strain genomes for metagenomic binning, comparative biology and taxonomic classification.</title>
        <authorList>
            <person name="Goeker M."/>
        </authorList>
    </citation>
    <scope>NUCLEOTIDE SEQUENCE [LARGE SCALE GENOMIC DNA]</scope>
    <source>
        <strain evidence="2 3">YC6886</strain>
    </source>
</reference>
<sequence>MEYPWPSLLAARAPTIPEILLTLAVAILAFMFWRLSRHQECHYEGEPEGRIDTSLRALAGSTHSRLTPGNRFELIQDEAFFDAIDQAIRSARHTIHLETFLWEKGEAATLVAHCLEEASRRGVQVRLLLDAVGSKNACPDQLRNLRQAGATVRRFRRIEIANLGRWNVRDHRKILVIDGHTAFIGGHCITDSWFKDGPKLPRFRDLSACITGPIVAEIQSCFFENWTENTGELFVDDTTFPPLKAQGDTLMHLAYVKADQSPSSVQVLHHLSIAYAKERIRIQNPYFIPDKTASDALARAARRGVDVRIMIPAHEATDSPIAERAGHHAIRGLLEAGVRVFFYQKTLIHQKVIVIDGLWAGIGSSNFDDRSFEINDELTLGIADTTIAHQLETIFENDLQECREVDLETWKNRPLFNKLLDGAIHLFNEQF</sequence>
<feature type="domain" description="PLD phosphodiesterase" evidence="1">
    <location>
        <begin position="344"/>
        <end position="371"/>
    </location>
</feature>
<evidence type="ECO:0000259" key="1">
    <source>
        <dbReference type="PROSITE" id="PS50035"/>
    </source>
</evidence>
<dbReference type="PANTHER" id="PTHR21248:SF22">
    <property type="entry name" value="PHOSPHOLIPASE D"/>
    <property type="match status" value="1"/>
</dbReference>
<name>A0A840UZZ1_9BACT</name>
<accession>A0A840UZZ1</accession>
<dbReference type="Proteomes" id="UP000557717">
    <property type="component" value="Unassembled WGS sequence"/>
</dbReference>
<dbReference type="SUPFAM" id="SSF56024">
    <property type="entry name" value="Phospholipase D/nuclease"/>
    <property type="match status" value="2"/>
</dbReference>
<dbReference type="AlphaFoldDB" id="A0A840UZZ1"/>
<comment type="caution">
    <text evidence="2">The sequence shown here is derived from an EMBL/GenBank/DDBJ whole genome shotgun (WGS) entry which is preliminary data.</text>
</comment>
<keyword evidence="3" id="KW-1185">Reference proteome</keyword>
<dbReference type="RefSeq" id="WP_184015650.1">
    <property type="nucleotide sequence ID" value="NZ_JACHFD010000002.1"/>
</dbReference>
<dbReference type="SMART" id="SM00155">
    <property type="entry name" value="PLDc"/>
    <property type="match status" value="2"/>
</dbReference>
<gene>
    <name evidence="2" type="ORF">HNR46_000620</name>
</gene>
<dbReference type="InterPro" id="IPR001736">
    <property type="entry name" value="PLipase_D/transphosphatidylase"/>
</dbReference>
<dbReference type="CDD" id="cd09112">
    <property type="entry name" value="PLDc_CLS_2"/>
    <property type="match status" value="1"/>
</dbReference>
<dbReference type="Pfam" id="PF13091">
    <property type="entry name" value="PLDc_2"/>
    <property type="match status" value="2"/>
</dbReference>
<dbReference type="Gene3D" id="3.30.870.10">
    <property type="entry name" value="Endonuclease Chain A"/>
    <property type="match status" value="2"/>
</dbReference>
<dbReference type="GO" id="GO:0030572">
    <property type="term" value="F:phosphatidyltransferase activity"/>
    <property type="evidence" value="ECO:0007669"/>
    <property type="project" value="UniProtKB-ARBA"/>
</dbReference>
<dbReference type="EC" id="2.7.8.-" evidence="2"/>
<keyword evidence="2" id="KW-0808">Transferase</keyword>